<dbReference type="InterPro" id="IPR001845">
    <property type="entry name" value="HTH_ArsR_DNA-bd_dom"/>
</dbReference>
<evidence type="ECO:0000313" key="5">
    <source>
        <dbReference type="EMBL" id="TWU06271.1"/>
    </source>
</evidence>
<dbReference type="PROSITE" id="PS50987">
    <property type="entry name" value="HTH_ARSR_2"/>
    <property type="match status" value="1"/>
</dbReference>
<evidence type="ECO:0000256" key="2">
    <source>
        <dbReference type="ARBA" id="ARBA00023125"/>
    </source>
</evidence>
<dbReference type="CDD" id="cd00090">
    <property type="entry name" value="HTH_ARSR"/>
    <property type="match status" value="1"/>
</dbReference>
<dbReference type="GO" id="GO:0003677">
    <property type="term" value="F:DNA binding"/>
    <property type="evidence" value="ECO:0007669"/>
    <property type="project" value="UniProtKB-KW"/>
</dbReference>
<dbReference type="InterPro" id="IPR036390">
    <property type="entry name" value="WH_DNA-bd_sf"/>
</dbReference>
<dbReference type="InterPro" id="IPR036388">
    <property type="entry name" value="WH-like_DNA-bd_sf"/>
</dbReference>
<organism evidence="5 6">
    <name type="scientific">Stieleria varia</name>
    <dbReference type="NCBI Taxonomy" id="2528005"/>
    <lineage>
        <taxon>Bacteria</taxon>
        <taxon>Pseudomonadati</taxon>
        <taxon>Planctomycetota</taxon>
        <taxon>Planctomycetia</taxon>
        <taxon>Pirellulales</taxon>
        <taxon>Pirellulaceae</taxon>
        <taxon>Stieleria</taxon>
    </lineage>
</organism>
<comment type="caution">
    <text evidence="5">The sequence shown here is derived from an EMBL/GenBank/DDBJ whole genome shotgun (WGS) entry which is preliminary data.</text>
</comment>
<dbReference type="Pfam" id="PF01022">
    <property type="entry name" value="HTH_5"/>
    <property type="match status" value="1"/>
</dbReference>
<reference evidence="5 6" key="1">
    <citation type="submission" date="2019-02" db="EMBL/GenBank/DDBJ databases">
        <title>Deep-cultivation of Planctomycetes and their phenomic and genomic characterization uncovers novel biology.</title>
        <authorList>
            <person name="Wiegand S."/>
            <person name="Jogler M."/>
            <person name="Boedeker C."/>
            <person name="Pinto D."/>
            <person name="Vollmers J."/>
            <person name="Rivas-Marin E."/>
            <person name="Kohn T."/>
            <person name="Peeters S.H."/>
            <person name="Heuer A."/>
            <person name="Rast P."/>
            <person name="Oberbeckmann S."/>
            <person name="Bunk B."/>
            <person name="Jeske O."/>
            <person name="Meyerdierks A."/>
            <person name="Storesund J.E."/>
            <person name="Kallscheuer N."/>
            <person name="Luecker S."/>
            <person name="Lage O.M."/>
            <person name="Pohl T."/>
            <person name="Merkel B.J."/>
            <person name="Hornburger P."/>
            <person name="Mueller R.-W."/>
            <person name="Bruemmer F."/>
            <person name="Labrenz M."/>
            <person name="Spormann A.M."/>
            <person name="Op Den Camp H."/>
            <person name="Overmann J."/>
            <person name="Amann R."/>
            <person name="Jetten M.S.M."/>
            <person name="Mascher T."/>
            <person name="Medema M.H."/>
            <person name="Devos D.P."/>
            <person name="Kaster A.-K."/>
            <person name="Ovreas L."/>
            <person name="Rohde M."/>
            <person name="Galperin M.Y."/>
            <person name="Jogler C."/>
        </authorList>
    </citation>
    <scope>NUCLEOTIDE SEQUENCE [LARGE SCALE GENOMIC DNA]</scope>
    <source>
        <strain evidence="5 6">Pla52n</strain>
    </source>
</reference>
<dbReference type="NCBIfam" id="NF033788">
    <property type="entry name" value="HTH_metalloreg"/>
    <property type="match status" value="1"/>
</dbReference>
<dbReference type="OrthoDB" id="9800150at2"/>
<dbReference type="RefSeq" id="WP_146519371.1">
    <property type="nucleotide sequence ID" value="NZ_SJPN01000002.1"/>
</dbReference>
<protein>
    <submittedName>
        <fullName evidence="5">HTH-type transcriptional regulator NmtR</fullName>
    </submittedName>
</protein>
<sequence length="107" mass="11615">MKLPLNVLGHDSGEDSSCASILKVLADDTRLAVVQRLLDGPSTVTEINETLGVESTLLSHHLKALREANLVTRTRNGRFAVYALAPELLARRKGRSIDLGCCKISFS</sequence>
<keyword evidence="1" id="KW-0805">Transcription regulation</keyword>
<evidence type="ECO:0000313" key="6">
    <source>
        <dbReference type="Proteomes" id="UP000320176"/>
    </source>
</evidence>
<keyword evidence="3" id="KW-0804">Transcription</keyword>
<dbReference type="InterPro" id="IPR051011">
    <property type="entry name" value="Metal_resp_trans_reg"/>
</dbReference>
<dbReference type="GO" id="GO:0003700">
    <property type="term" value="F:DNA-binding transcription factor activity"/>
    <property type="evidence" value="ECO:0007669"/>
    <property type="project" value="InterPro"/>
</dbReference>
<dbReference type="SMART" id="SM00418">
    <property type="entry name" value="HTH_ARSR"/>
    <property type="match status" value="1"/>
</dbReference>
<name>A0A5C6B458_9BACT</name>
<evidence type="ECO:0000256" key="1">
    <source>
        <dbReference type="ARBA" id="ARBA00023015"/>
    </source>
</evidence>
<dbReference type="Proteomes" id="UP000320176">
    <property type="component" value="Unassembled WGS sequence"/>
</dbReference>
<dbReference type="PANTHER" id="PTHR43132">
    <property type="entry name" value="ARSENICAL RESISTANCE OPERON REPRESSOR ARSR-RELATED"/>
    <property type="match status" value="1"/>
</dbReference>
<dbReference type="PANTHER" id="PTHR43132:SF2">
    <property type="entry name" value="ARSENICAL RESISTANCE OPERON REPRESSOR ARSR-RELATED"/>
    <property type="match status" value="1"/>
</dbReference>
<proteinExistence type="predicted"/>
<feature type="domain" description="HTH arsR-type" evidence="4">
    <location>
        <begin position="10"/>
        <end position="104"/>
    </location>
</feature>
<accession>A0A5C6B458</accession>
<evidence type="ECO:0000259" key="4">
    <source>
        <dbReference type="PROSITE" id="PS50987"/>
    </source>
</evidence>
<keyword evidence="6" id="KW-1185">Reference proteome</keyword>
<evidence type="ECO:0000256" key="3">
    <source>
        <dbReference type="ARBA" id="ARBA00023163"/>
    </source>
</evidence>
<keyword evidence="2" id="KW-0238">DNA-binding</keyword>
<dbReference type="SUPFAM" id="SSF46785">
    <property type="entry name" value="Winged helix' DNA-binding domain"/>
    <property type="match status" value="1"/>
</dbReference>
<gene>
    <name evidence="5" type="primary">nmtR</name>
    <name evidence="5" type="ORF">Pla52n_19920</name>
</gene>
<dbReference type="EMBL" id="SJPN01000002">
    <property type="protein sequence ID" value="TWU06271.1"/>
    <property type="molecule type" value="Genomic_DNA"/>
</dbReference>
<dbReference type="AlphaFoldDB" id="A0A5C6B458"/>
<dbReference type="Gene3D" id="1.10.10.10">
    <property type="entry name" value="Winged helix-like DNA-binding domain superfamily/Winged helix DNA-binding domain"/>
    <property type="match status" value="1"/>
</dbReference>
<dbReference type="InterPro" id="IPR011991">
    <property type="entry name" value="ArsR-like_HTH"/>
</dbReference>
<dbReference type="PRINTS" id="PR00778">
    <property type="entry name" value="HTHARSR"/>
</dbReference>